<protein>
    <submittedName>
        <fullName evidence="1">Uncharacterized protein</fullName>
    </submittedName>
</protein>
<dbReference type="Proteomes" id="UP000664545">
    <property type="component" value="Unassembled WGS sequence"/>
</dbReference>
<name>A0A939IJ79_CLOAM</name>
<keyword evidence="2" id="KW-1185">Reference proteome</keyword>
<evidence type="ECO:0000313" key="1">
    <source>
        <dbReference type="EMBL" id="MBN7773831.1"/>
    </source>
</evidence>
<accession>A0A939IJ79</accession>
<evidence type="ECO:0000313" key="2">
    <source>
        <dbReference type="Proteomes" id="UP000664545"/>
    </source>
</evidence>
<reference evidence="1" key="1">
    <citation type="submission" date="2021-02" db="EMBL/GenBank/DDBJ databases">
        <title>Abyssanaerobacter marinus gen.nov., sp., nov, anaerobic bacterium isolated from the Onnuri vent field of Indian Ocean and suggestion of Mogibacteriaceae fam. nov., and proposal of reclassification of ambiguous this family's genus member.</title>
        <authorList>
            <person name="Kim Y.J."/>
            <person name="Yang J.-A."/>
        </authorList>
    </citation>
    <scope>NUCLEOTIDE SEQUENCE</scope>
    <source>
        <strain evidence="1">DSM 2634</strain>
    </source>
</reference>
<sequence>MVCKQQYEGIPSWQINIIVRLSNAWKEFATFSRLYLISTYTGLGDREFISDRLSKIPTELGNTIRLFFGDDMSTQYIDLLNLQISLIKNLIDAQVRGDIAAVNDNIKQIYSNADMVAALLAKANPFWTQTEMRNLRYTYLSLILEEITTFITKNYAASIDIFDRLLSYSTVLGGYYAQGLQDYIMADRIRTE</sequence>
<dbReference type="EMBL" id="JAFJZZ010000004">
    <property type="protein sequence ID" value="MBN7773831.1"/>
    <property type="molecule type" value="Genomic_DNA"/>
</dbReference>
<organism evidence="1 2">
    <name type="scientific">Clostridium aminobutyricum</name>
    <dbReference type="NCBI Taxonomy" id="33953"/>
    <lineage>
        <taxon>Bacteria</taxon>
        <taxon>Bacillati</taxon>
        <taxon>Bacillota</taxon>
        <taxon>Clostridia</taxon>
        <taxon>Eubacteriales</taxon>
        <taxon>Clostridiaceae</taxon>
        <taxon>Clostridium</taxon>
    </lineage>
</organism>
<dbReference type="AlphaFoldDB" id="A0A939IJ79"/>
<proteinExistence type="predicted"/>
<gene>
    <name evidence="1" type="ORF">JYB65_10690</name>
</gene>
<comment type="caution">
    <text evidence="1">The sequence shown here is derived from an EMBL/GenBank/DDBJ whole genome shotgun (WGS) entry which is preliminary data.</text>
</comment>
<dbReference type="RefSeq" id="WP_206582666.1">
    <property type="nucleotide sequence ID" value="NZ_JAFJZZ010000004.1"/>
</dbReference>